<evidence type="ECO:0000313" key="2">
    <source>
        <dbReference type="Proteomes" id="UP000183832"/>
    </source>
</evidence>
<keyword evidence="2" id="KW-1185">Reference proteome</keyword>
<dbReference type="EMBL" id="CVRI01000047">
    <property type="protein sequence ID" value="CRK98453.1"/>
    <property type="molecule type" value="Genomic_DNA"/>
</dbReference>
<proteinExistence type="predicted"/>
<evidence type="ECO:0000313" key="1">
    <source>
        <dbReference type="EMBL" id="CRK98453.1"/>
    </source>
</evidence>
<accession>A0A1J1IDX7</accession>
<gene>
    <name evidence="1" type="ORF">CLUMA_CG011810</name>
</gene>
<reference evidence="1 2" key="1">
    <citation type="submission" date="2015-04" db="EMBL/GenBank/DDBJ databases">
        <authorList>
            <person name="Syromyatnikov M.Y."/>
            <person name="Popov V.N."/>
        </authorList>
    </citation>
    <scope>NUCLEOTIDE SEQUENCE [LARGE SCALE GENOMIC DNA]</scope>
</reference>
<dbReference type="AlphaFoldDB" id="A0A1J1IDX7"/>
<protein>
    <submittedName>
        <fullName evidence="1">CLUMA_CG011810, isoform A</fullName>
    </submittedName>
</protein>
<organism evidence="1 2">
    <name type="scientific">Clunio marinus</name>
    <dbReference type="NCBI Taxonomy" id="568069"/>
    <lineage>
        <taxon>Eukaryota</taxon>
        <taxon>Metazoa</taxon>
        <taxon>Ecdysozoa</taxon>
        <taxon>Arthropoda</taxon>
        <taxon>Hexapoda</taxon>
        <taxon>Insecta</taxon>
        <taxon>Pterygota</taxon>
        <taxon>Neoptera</taxon>
        <taxon>Endopterygota</taxon>
        <taxon>Diptera</taxon>
        <taxon>Nematocera</taxon>
        <taxon>Chironomoidea</taxon>
        <taxon>Chironomidae</taxon>
        <taxon>Clunio</taxon>
    </lineage>
</organism>
<dbReference type="Proteomes" id="UP000183832">
    <property type="component" value="Unassembled WGS sequence"/>
</dbReference>
<name>A0A1J1IDX7_9DIPT</name>
<sequence>MSHECERNFILHTKSLIFLRNYESRMLSKLKVHQHDVKSVSVFCFCSVVELNDNSKTSTKKQYEEEKKW</sequence>